<evidence type="ECO:0000313" key="2">
    <source>
        <dbReference type="Proteomes" id="UP000515703"/>
    </source>
</evidence>
<gene>
    <name evidence="1" type="ORF">bsdcttw_48780</name>
</gene>
<evidence type="ECO:0008006" key="3">
    <source>
        <dbReference type="Google" id="ProtNLM"/>
    </source>
</evidence>
<dbReference type="InterPro" id="IPR003789">
    <property type="entry name" value="Asn/Gln_tRNA_amidoTrase-B-like"/>
</dbReference>
<reference evidence="1 2" key="2">
    <citation type="submission" date="2020-08" db="EMBL/GenBank/DDBJ databases">
        <authorList>
            <person name="Ueki A."/>
            <person name="Tonouchi A."/>
        </authorList>
    </citation>
    <scope>NUCLEOTIDE SEQUENCE [LARGE SCALE GENOMIC DNA]</scope>
    <source>
        <strain evidence="1 2">CTTW</strain>
    </source>
</reference>
<dbReference type="InterPro" id="IPR023168">
    <property type="entry name" value="GatB_Yqey_C_2"/>
</dbReference>
<dbReference type="Proteomes" id="UP000515703">
    <property type="component" value="Chromosome"/>
</dbReference>
<dbReference type="Gene3D" id="1.10.1510.10">
    <property type="entry name" value="Uncharacterised protein YqeY/AIM41 PF09424, N-terminal domain"/>
    <property type="match status" value="1"/>
</dbReference>
<dbReference type="SUPFAM" id="SSF89095">
    <property type="entry name" value="GatB/YqeY motif"/>
    <property type="match status" value="1"/>
</dbReference>
<dbReference type="KEGG" id="acht:bsdcttw_48780"/>
<dbReference type="PANTHER" id="PTHR28055:SF1">
    <property type="entry name" value="ALTERED INHERITANCE OF MITOCHONDRIA PROTEIN 41, MITOCHONDRIAL"/>
    <property type="match status" value="1"/>
</dbReference>
<dbReference type="GO" id="GO:0016884">
    <property type="term" value="F:carbon-nitrogen ligase activity, with glutamine as amido-N-donor"/>
    <property type="evidence" value="ECO:0007669"/>
    <property type="project" value="InterPro"/>
</dbReference>
<proteinExistence type="predicted"/>
<sequence>MTKIELVRGEMVKAMKAGDKGRKDALSALLTALKNVAIDKRSDLTEEEENAVVLKEMKQLKETLEAAPSDRTDIIDECNLRLSVLGEFAPVFLSEEEIKQEIQNVLTELGITAPTAKDKGKIMKELMPRVKGKSDGKLVNDLVAAVFAE</sequence>
<dbReference type="Gene3D" id="1.10.10.410">
    <property type="match status" value="1"/>
</dbReference>
<keyword evidence="2" id="KW-1185">Reference proteome</keyword>
<dbReference type="EMBL" id="AP023368">
    <property type="protein sequence ID" value="BCK01838.1"/>
    <property type="molecule type" value="Genomic_DNA"/>
</dbReference>
<dbReference type="AlphaFoldDB" id="A0A7M3SB70"/>
<organism evidence="1 2">
    <name type="scientific">Anaerocolumna chitinilytica</name>
    <dbReference type="NCBI Taxonomy" id="1727145"/>
    <lineage>
        <taxon>Bacteria</taxon>
        <taxon>Bacillati</taxon>
        <taxon>Bacillota</taxon>
        <taxon>Clostridia</taxon>
        <taxon>Lachnospirales</taxon>
        <taxon>Lachnospiraceae</taxon>
        <taxon>Anaerocolumna</taxon>
    </lineage>
</organism>
<reference evidence="1 2" key="1">
    <citation type="submission" date="2020-08" db="EMBL/GenBank/DDBJ databases">
        <title>Draft genome sequencing of an Anaerocolumna strain isolated from anoxic soil subjected to BSD treatment.</title>
        <authorList>
            <person name="Uek A."/>
            <person name="Tonouchi A."/>
        </authorList>
    </citation>
    <scope>NUCLEOTIDE SEQUENCE [LARGE SCALE GENOMIC DNA]</scope>
    <source>
        <strain evidence="1 2">CTTW</strain>
    </source>
</reference>
<accession>A0A7M3SB70</accession>
<dbReference type="RefSeq" id="WP_185257365.1">
    <property type="nucleotide sequence ID" value="NZ_AP023368.1"/>
</dbReference>
<name>A0A7M3SB70_9FIRM</name>
<dbReference type="InterPro" id="IPR019004">
    <property type="entry name" value="YqeY/Aim41"/>
</dbReference>
<dbReference type="InterPro" id="IPR042184">
    <property type="entry name" value="YqeY/Aim41_N"/>
</dbReference>
<evidence type="ECO:0000313" key="1">
    <source>
        <dbReference type="EMBL" id="BCK01838.1"/>
    </source>
</evidence>
<protein>
    <recommendedName>
        <fullName evidence="3">GatB/YqeY domain-containing protein</fullName>
    </recommendedName>
</protein>
<dbReference type="PANTHER" id="PTHR28055">
    <property type="entry name" value="ALTERED INHERITANCE OF MITOCHONDRIA PROTEIN 41, MITOCHONDRIAL"/>
    <property type="match status" value="1"/>
</dbReference>
<dbReference type="Pfam" id="PF09424">
    <property type="entry name" value="YqeY"/>
    <property type="match status" value="1"/>
</dbReference>